<feature type="compositionally biased region" description="Low complexity" evidence="1">
    <location>
        <begin position="15"/>
        <end position="28"/>
    </location>
</feature>
<dbReference type="EMBL" id="NHYE01004510">
    <property type="protein sequence ID" value="PPQ84211.1"/>
    <property type="molecule type" value="Genomic_DNA"/>
</dbReference>
<proteinExistence type="predicted"/>
<organism evidence="2 3">
    <name type="scientific">Gymnopilus dilepis</name>
    <dbReference type="NCBI Taxonomy" id="231916"/>
    <lineage>
        <taxon>Eukaryota</taxon>
        <taxon>Fungi</taxon>
        <taxon>Dikarya</taxon>
        <taxon>Basidiomycota</taxon>
        <taxon>Agaricomycotina</taxon>
        <taxon>Agaricomycetes</taxon>
        <taxon>Agaricomycetidae</taxon>
        <taxon>Agaricales</taxon>
        <taxon>Agaricineae</taxon>
        <taxon>Hymenogastraceae</taxon>
        <taxon>Gymnopilus</taxon>
    </lineage>
</organism>
<sequence>MTRHRSQKHGKAPAHRSSTSAARSSTSHMSNATEFPGIAIPGLLRSSENAYTLSLPFLESNPRRPRRVVITASQLDAILEYSRALSKISPDELYELYNGIDLPCPAGLYELVEVLANQNHDTRGIAHFQQHPNSAPTVVLPKGKPFTLKDFGFSVADLSITRAPPVKSGQELEVDYLRKNAASTLVHIMRRKEESINERQFKKRIRGTSALFNIEAAISHRKATQHRNRERQRYHNTAAVAGPSSQSNANVVSHPTISSNDFLFGNDDAFPYAPTSPVTSYHDDAMLTDGEGEAEDGEADAEGEADEDTTTNNDTTNAEASTSA</sequence>
<feature type="region of interest" description="Disordered" evidence="1">
    <location>
        <begin position="275"/>
        <end position="324"/>
    </location>
</feature>
<keyword evidence="3" id="KW-1185">Reference proteome</keyword>
<dbReference type="AlphaFoldDB" id="A0A409X0F7"/>
<comment type="caution">
    <text evidence="2">The sequence shown here is derived from an EMBL/GenBank/DDBJ whole genome shotgun (WGS) entry which is preliminary data.</text>
</comment>
<feature type="compositionally biased region" description="Basic residues" evidence="1">
    <location>
        <begin position="1"/>
        <end position="14"/>
    </location>
</feature>
<feature type="compositionally biased region" description="Low complexity" evidence="1">
    <location>
        <begin position="310"/>
        <end position="324"/>
    </location>
</feature>
<gene>
    <name evidence="2" type="ORF">CVT26_012780</name>
</gene>
<accession>A0A409X0F7</accession>
<dbReference type="OrthoDB" id="3122098at2759"/>
<dbReference type="InParanoid" id="A0A409X0F7"/>
<evidence type="ECO:0000313" key="2">
    <source>
        <dbReference type="EMBL" id="PPQ84211.1"/>
    </source>
</evidence>
<protein>
    <submittedName>
        <fullName evidence="2">Uncharacterized protein</fullName>
    </submittedName>
</protein>
<dbReference type="Proteomes" id="UP000284706">
    <property type="component" value="Unassembled WGS sequence"/>
</dbReference>
<reference evidence="2 3" key="1">
    <citation type="journal article" date="2018" name="Evol. Lett.">
        <title>Horizontal gene cluster transfer increased hallucinogenic mushroom diversity.</title>
        <authorList>
            <person name="Reynolds H.T."/>
            <person name="Vijayakumar V."/>
            <person name="Gluck-Thaler E."/>
            <person name="Korotkin H.B."/>
            <person name="Matheny P.B."/>
            <person name="Slot J.C."/>
        </authorList>
    </citation>
    <scope>NUCLEOTIDE SEQUENCE [LARGE SCALE GENOMIC DNA]</scope>
    <source>
        <strain evidence="2 3">SRW20</strain>
    </source>
</reference>
<evidence type="ECO:0000313" key="3">
    <source>
        <dbReference type="Proteomes" id="UP000284706"/>
    </source>
</evidence>
<feature type="region of interest" description="Disordered" evidence="1">
    <location>
        <begin position="1"/>
        <end position="33"/>
    </location>
</feature>
<name>A0A409X0F7_9AGAR</name>
<feature type="compositionally biased region" description="Acidic residues" evidence="1">
    <location>
        <begin position="290"/>
        <end position="309"/>
    </location>
</feature>
<evidence type="ECO:0000256" key="1">
    <source>
        <dbReference type="SAM" id="MobiDB-lite"/>
    </source>
</evidence>